<dbReference type="NCBIfam" id="TIGR02574">
    <property type="entry name" value="stabl_TIGR02574"/>
    <property type="match status" value="1"/>
</dbReference>
<dbReference type="AlphaFoldDB" id="A0A5K8A1H9"/>
<proteinExistence type="predicted"/>
<organism evidence="1 2">
    <name type="scientific">Desulfosarcina ovata subsp. sediminis</name>
    <dbReference type="NCBI Taxonomy" id="885957"/>
    <lineage>
        <taxon>Bacteria</taxon>
        <taxon>Pseudomonadati</taxon>
        <taxon>Thermodesulfobacteriota</taxon>
        <taxon>Desulfobacteria</taxon>
        <taxon>Desulfobacterales</taxon>
        <taxon>Desulfosarcinaceae</taxon>
        <taxon>Desulfosarcina</taxon>
    </lineage>
</organism>
<protein>
    <recommendedName>
        <fullName evidence="3">Addiction module antitoxin RelB</fullName>
    </recommendedName>
</protein>
<evidence type="ECO:0000313" key="2">
    <source>
        <dbReference type="Proteomes" id="UP000425960"/>
    </source>
</evidence>
<evidence type="ECO:0008006" key="3">
    <source>
        <dbReference type="Google" id="ProtNLM"/>
    </source>
</evidence>
<name>A0A5K8A1H9_9BACT</name>
<sequence>MSNLLKKIEHDALNLTSQERAFLADRLLSSLGEEALTEVDEAWIEEAERRYQDYKDGKRPGISAHEVFAKADSMLK</sequence>
<dbReference type="RefSeq" id="WP_155312879.1">
    <property type="nucleotide sequence ID" value="NZ_AP021876.1"/>
</dbReference>
<dbReference type="Pfam" id="PF09720">
    <property type="entry name" value="Unstab_antitox"/>
    <property type="match status" value="1"/>
</dbReference>
<evidence type="ECO:0000313" key="1">
    <source>
        <dbReference type="EMBL" id="BBO86180.1"/>
    </source>
</evidence>
<accession>A0A5K8A1H9</accession>
<reference evidence="1 2" key="1">
    <citation type="submission" date="2019-11" db="EMBL/GenBank/DDBJ databases">
        <title>Comparative genomics of hydrocarbon-degrading Desulfosarcina strains.</title>
        <authorList>
            <person name="Watanabe M."/>
            <person name="Kojima H."/>
            <person name="Fukui M."/>
        </authorList>
    </citation>
    <scope>NUCLEOTIDE SEQUENCE [LARGE SCALE GENOMIC DNA]</scope>
    <source>
        <strain evidence="1 2">28bB2T</strain>
    </source>
</reference>
<dbReference type="InterPro" id="IPR013406">
    <property type="entry name" value="CHP02574_addiction_mod"/>
</dbReference>
<gene>
    <name evidence="1" type="ORF">DSCO28_67460</name>
</gene>
<dbReference type="EMBL" id="AP021876">
    <property type="protein sequence ID" value="BBO86180.1"/>
    <property type="molecule type" value="Genomic_DNA"/>
</dbReference>
<dbReference type="Proteomes" id="UP000425960">
    <property type="component" value="Chromosome"/>
</dbReference>
<dbReference type="KEGG" id="dov:DSCO28_67460"/>